<dbReference type="EMBL" id="NRRV01000059">
    <property type="protein sequence ID" value="MBK1632840.1"/>
    <property type="molecule type" value="Genomic_DNA"/>
</dbReference>
<dbReference type="Pfam" id="PF13180">
    <property type="entry name" value="PDZ_2"/>
    <property type="match status" value="1"/>
</dbReference>
<dbReference type="SMART" id="SM00228">
    <property type="entry name" value="PDZ"/>
    <property type="match status" value="2"/>
</dbReference>
<keyword evidence="11" id="KW-1185">Reference proteome</keyword>
<dbReference type="InterPro" id="IPR001940">
    <property type="entry name" value="Peptidase_S1C"/>
</dbReference>
<evidence type="ECO:0000256" key="7">
    <source>
        <dbReference type="ARBA" id="ARBA00022801"/>
    </source>
</evidence>
<evidence type="ECO:0000259" key="9">
    <source>
        <dbReference type="PROSITE" id="PS50106"/>
    </source>
</evidence>
<keyword evidence="5" id="KW-0677">Repeat</keyword>
<keyword evidence="6" id="KW-0574">Periplasm</keyword>
<dbReference type="Pfam" id="PF13365">
    <property type="entry name" value="Trypsin_2"/>
    <property type="match status" value="1"/>
</dbReference>
<name>A0ABS1CLU4_9GAMM</name>
<feature type="domain" description="PDZ" evidence="9">
    <location>
        <begin position="394"/>
        <end position="482"/>
    </location>
</feature>
<dbReference type="Pfam" id="PF17820">
    <property type="entry name" value="PDZ_6"/>
    <property type="match status" value="1"/>
</dbReference>
<comment type="subcellular location">
    <subcellularLocation>
        <location evidence="1">Periplasm</location>
    </subcellularLocation>
</comment>
<evidence type="ECO:0000256" key="4">
    <source>
        <dbReference type="ARBA" id="ARBA00022729"/>
    </source>
</evidence>
<evidence type="ECO:0000256" key="8">
    <source>
        <dbReference type="ARBA" id="ARBA00022825"/>
    </source>
</evidence>
<evidence type="ECO:0000256" key="5">
    <source>
        <dbReference type="ARBA" id="ARBA00022737"/>
    </source>
</evidence>
<proteinExistence type="inferred from homology"/>
<sequence>MIRRRIRRAIADTPHQHQPVTGHTAAAPIAAGLLLAALFALLLAPVFAPVGHAALPTAVAGQKLPSLAPMLERVMPGVVNISTVTRSAIADHPLLQDPFFRRFFDIPGQRRERESQSLGSGVVVDAERGIIATNHHVVQGADEVRVTLHDGRRVEATLLGSDPETDIAVLRAEAEDLTAVPLADSDALKVGDFVVAIGSPFGLAQTVTSGIVSALGRTGLGIEGYESFIQTDASINPGNSGGPLVNLNGELVGINTAILAPGGGNVGIGFAIPTNMTRAVVEQILEHGTMRRGLFGATAQDLTPELAEALGTEEPRGAVIASVEPDSAAERAGVRPGDLVLAVDGRPVNNAAELRTRIGLLRAGSPLELTVLRKGRRMTLDGEVEDPFADFVHGEQLHPQLEGALLGERIRVSRQGRRRVVQVGPLRPGSPAWLAGLREGDLLLGANGYEVGSLQTLRRAVQRGIDSLRVVRDGQLLLLARR</sequence>
<comment type="caution">
    <text evidence="10">The sequence shown here is derived from an EMBL/GenBank/DDBJ whole genome shotgun (WGS) entry which is preliminary data.</text>
</comment>
<protein>
    <submittedName>
        <fullName evidence="10">Serine endoprotease DegQ</fullName>
    </submittedName>
</protein>
<dbReference type="SUPFAM" id="SSF50494">
    <property type="entry name" value="Trypsin-like serine proteases"/>
    <property type="match status" value="1"/>
</dbReference>
<dbReference type="NCBIfam" id="TIGR02037">
    <property type="entry name" value="degP_htrA_DO"/>
    <property type="match status" value="1"/>
</dbReference>
<dbReference type="PANTHER" id="PTHR22939">
    <property type="entry name" value="SERINE PROTEASE FAMILY S1C HTRA-RELATED"/>
    <property type="match status" value="1"/>
</dbReference>
<accession>A0ABS1CLU4</accession>
<dbReference type="SUPFAM" id="SSF50156">
    <property type="entry name" value="PDZ domain-like"/>
    <property type="match status" value="2"/>
</dbReference>
<keyword evidence="4" id="KW-0732">Signal</keyword>
<evidence type="ECO:0000256" key="6">
    <source>
        <dbReference type="ARBA" id="ARBA00022764"/>
    </source>
</evidence>
<evidence type="ECO:0000256" key="1">
    <source>
        <dbReference type="ARBA" id="ARBA00004418"/>
    </source>
</evidence>
<dbReference type="Gene3D" id="2.30.42.10">
    <property type="match status" value="2"/>
</dbReference>
<comment type="similarity">
    <text evidence="2">Belongs to the peptidase S1C family.</text>
</comment>
<organism evidence="10 11">
    <name type="scientific">Thiohalocapsa halophila</name>
    <dbReference type="NCBI Taxonomy" id="69359"/>
    <lineage>
        <taxon>Bacteria</taxon>
        <taxon>Pseudomonadati</taxon>
        <taxon>Pseudomonadota</taxon>
        <taxon>Gammaproteobacteria</taxon>
        <taxon>Chromatiales</taxon>
        <taxon>Chromatiaceae</taxon>
        <taxon>Thiohalocapsa</taxon>
    </lineage>
</organism>
<dbReference type="InterPro" id="IPR036034">
    <property type="entry name" value="PDZ_sf"/>
</dbReference>
<dbReference type="PANTHER" id="PTHR22939:SF129">
    <property type="entry name" value="SERINE PROTEASE HTRA2, MITOCHONDRIAL"/>
    <property type="match status" value="1"/>
</dbReference>
<evidence type="ECO:0000313" key="11">
    <source>
        <dbReference type="Proteomes" id="UP000748752"/>
    </source>
</evidence>
<keyword evidence="7" id="KW-0378">Hydrolase</keyword>
<dbReference type="InterPro" id="IPR011782">
    <property type="entry name" value="Pept_S1C_Do"/>
</dbReference>
<keyword evidence="8" id="KW-0720">Serine protease</keyword>
<dbReference type="InterPro" id="IPR001478">
    <property type="entry name" value="PDZ"/>
</dbReference>
<dbReference type="Gene3D" id="2.40.10.120">
    <property type="match status" value="1"/>
</dbReference>
<dbReference type="InterPro" id="IPR009003">
    <property type="entry name" value="Peptidase_S1_PA"/>
</dbReference>
<keyword evidence="3" id="KW-0645">Protease</keyword>
<gene>
    <name evidence="10" type="ORF">CKO31_19225</name>
</gene>
<dbReference type="PRINTS" id="PR00834">
    <property type="entry name" value="PROTEASES2C"/>
</dbReference>
<evidence type="ECO:0000256" key="2">
    <source>
        <dbReference type="ARBA" id="ARBA00010541"/>
    </source>
</evidence>
<evidence type="ECO:0000313" key="10">
    <source>
        <dbReference type="EMBL" id="MBK1632840.1"/>
    </source>
</evidence>
<reference evidence="10 11" key="1">
    <citation type="journal article" date="2020" name="Microorganisms">
        <title>Osmotic Adaptation and Compatible Solute Biosynthesis of Phototrophic Bacteria as Revealed from Genome Analyses.</title>
        <authorList>
            <person name="Imhoff J.F."/>
            <person name="Rahn T."/>
            <person name="Kunzel S."/>
            <person name="Keller A."/>
            <person name="Neulinger S.C."/>
        </authorList>
    </citation>
    <scope>NUCLEOTIDE SEQUENCE [LARGE SCALE GENOMIC DNA]</scope>
    <source>
        <strain evidence="10 11">DSM 6210</strain>
    </source>
</reference>
<dbReference type="CDD" id="cd10839">
    <property type="entry name" value="cpPDZ1_DegP-like"/>
    <property type="match status" value="1"/>
</dbReference>
<dbReference type="InterPro" id="IPR041489">
    <property type="entry name" value="PDZ_6"/>
</dbReference>
<feature type="domain" description="PDZ" evidence="9">
    <location>
        <begin position="284"/>
        <end position="375"/>
    </location>
</feature>
<dbReference type="PROSITE" id="PS50106">
    <property type="entry name" value="PDZ"/>
    <property type="match status" value="2"/>
</dbReference>
<dbReference type="Proteomes" id="UP000748752">
    <property type="component" value="Unassembled WGS sequence"/>
</dbReference>
<evidence type="ECO:0000256" key="3">
    <source>
        <dbReference type="ARBA" id="ARBA00022670"/>
    </source>
</evidence>